<feature type="region of interest" description="Disordered" evidence="1">
    <location>
        <begin position="76"/>
        <end position="101"/>
    </location>
</feature>
<reference evidence="2 3" key="1">
    <citation type="submission" date="2024-04" db="EMBL/GenBank/DDBJ databases">
        <authorList>
            <consortium name="Genoscope - CEA"/>
            <person name="William W."/>
        </authorList>
    </citation>
    <scope>NUCLEOTIDE SEQUENCE [LARGE SCALE GENOMIC DNA]</scope>
</reference>
<feature type="non-terminal residue" evidence="2">
    <location>
        <position position="117"/>
    </location>
</feature>
<comment type="caution">
    <text evidence="2">The sequence shown here is derived from an EMBL/GenBank/DDBJ whole genome shotgun (WGS) entry which is preliminary data.</text>
</comment>
<organism evidence="2 3">
    <name type="scientific">Lymnaea stagnalis</name>
    <name type="common">Great pond snail</name>
    <name type="synonym">Helix stagnalis</name>
    <dbReference type="NCBI Taxonomy" id="6523"/>
    <lineage>
        <taxon>Eukaryota</taxon>
        <taxon>Metazoa</taxon>
        <taxon>Spiralia</taxon>
        <taxon>Lophotrochozoa</taxon>
        <taxon>Mollusca</taxon>
        <taxon>Gastropoda</taxon>
        <taxon>Heterobranchia</taxon>
        <taxon>Euthyneura</taxon>
        <taxon>Panpulmonata</taxon>
        <taxon>Hygrophila</taxon>
        <taxon>Lymnaeoidea</taxon>
        <taxon>Lymnaeidae</taxon>
        <taxon>Lymnaea</taxon>
    </lineage>
</organism>
<keyword evidence="3" id="KW-1185">Reference proteome</keyword>
<proteinExistence type="predicted"/>
<evidence type="ECO:0000313" key="3">
    <source>
        <dbReference type="Proteomes" id="UP001497497"/>
    </source>
</evidence>
<dbReference type="EMBL" id="CAXITT010000363">
    <property type="protein sequence ID" value="CAL1539951.1"/>
    <property type="molecule type" value="Genomic_DNA"/>
</dbReference>
<gene>
    <name evidence="2" type="ORF">GSLYS_00013684001</name>
</gene>
<protein>
    <submittedName>
        <fullName evidence="2">Uncharacterized protein</fullName>
    </submittedName>
</protein>
<dbReference type="Proteomes" id="UP001497497">
    <property type="component" value="Unassembled WGS sequence"/>
</dbReference>
<name>A0AAV2I454_LYMST</name>
<accession>A0AAV2I454</accession>
<dbReference type="AlphaFoldDB" id="A0AAV2I454"/>
<evidence type="ECO:0000313" key="2">
    <source>
        <dbReference type="EMBL" id="CAL1539951.1"/>
    </source>
</evidence>
<evidence type="ECO:0000256" key="1">
    <source>
        <dbReference type="SAM" id="MobiDB-lite"/>
    </source>
</evidence>
<sequence>MSAMNNGHDPMLSSFNNDEWIKFLSRATDSPSPLPSPVMLPCSSNPFTLSVEGLLSPEQNTSFNDFWPNDRKRAASIKEEEDSFSSPCPVSGDGDSEDIEMEDIDIGGGATVDIKEE</sequence>